<name>W1NTZ2_AMBTC</name>
<protein>
    <submittedName>
        <fullName evidence="1">Uncharacterized protein</fullName>
    </submittedName>
</protein>
<reference evidence="2" key="1">
    <citation type="journal article" date="2013" name="Science">
        <title>The Amborella genome and the evolution of flowering plants.</title>
        <authorList>
            <consortium name="Amborella Genome Project"/>
        </authorList>
    </citation>
    <scope>NUCLEOTIDE SEQUENCE [LARGE SCALE GENOMIC DNA]</scope>
</reference>
<organism evidence="1 2">
    <name type="scientific">Amborella trichopoda</name>
    <dbReference type="NCBI Taxonomy" id="13333"/>
    <lineage>
        <taxon>Eukaryota</taxon>
        <taxon>Viridiplantae</taxon>
        <taxon>Streptophyta</taxon>
        <taxon>Embryophyta</taxon>
        <taxon>Tracheophyta</taxon>
        <taxon>Spermatophyta</taxon>
        <taxon>Magnoliopsida</taxon>
        <taxon>Amborellales</taxon>
        <taxon>Amborellaceae</taxon>
        <taxon>Amborella</taxon>
    </lineage>
</organism>
<evidence type="ECO:0000313" key="1">
    <source>
        <dbReference type="EMBL" id="ERM99037.1"/>
    </source>
</evidence>
<evidence type="ECO:0000313" key="2">
    <source>
        <dbReference type="Proteomes" id="UP000017836"/>
    </source>
</evidence>
<proteinExistence type="predicted"/>
<dbReference type="EMBL" id="KI395058">
    <property type="protein sequence ID" value="ERM99037.1"/>
    <property type="molecule type" value="Genomic_DNA"/>
</dbReference>
<accession>W1NTZ2</accession>
<dbReference type="Proteomes" id="UP000017836">
    <property type="component" value="Unassembled WGS sequence"/>
</dbReference>
<dbReference type="AlphaFoldDB" id="W1NTZ2"/>
<keyword evidence="2" id="KW-1185">Reference proteome</keyword>
<dbReference type="Gramene" id="ERM99037">
    <property type="protein sequence ID" value="ERM99037"/>
    <property type="gene ID" value="AMTR_s00101p00065890"/>
</dbReference>
<gene>
    <name evidence="1" type="ORF">AMTR_s00101p00065890</name>
</gene>
<dbReference type="HOGENOM" id="CLU_1984583_0_0_1"/>
<sequence>MAPMPMPQIYPKKILRERDSTGKCSYGSNAYTSNKCSLNSLLRERKKRSIPGSAVLQVRRGYCKAWRLQQPGRWLCRKHRGGGREEEAGLGDGSTACIGEREEEAHGIERGGKAWHSRYFEERESF</sequence>